<reference evidence="11" key="1">
    <citation type="submission" date="2016-10" db="EMBL/GenBank/DDBJ databases">
        <title>Sequence of Gallionella enrichment culture.</title>
        <authorList>
            <person name="Poehlein A."/>
            <person name="Muehling M."/>
            <person name="Daniel R."/>
        </authorList>
    </citation>
    <scope>NUCLEOTIDE SEQUENCE</scope>
</reference>
<dbReference type="PANTHER" id="PTHR30329">
    <property type="entry name" value="STATOR ELEMENT OF FLAGELLAR MOTOR COMPLEX"/>
    <property type="match status" value="1"/>
</dbReference>
<dbReference type="GO" id="GO:0005886">
    <property type="term" value="C:plasma membrane"/>
    <property type="evidence" value="ECO:0007669"/>
    <property type="project" value="UniProtKB-SubCell"/>
</dbReference>
<evidence type="ECO:0000259" key="10">
    <source>
        <dbReference type="Pfam" id="PF13677"/>
    </source>
</evidence>
<keyword evidence="5 8" id="KW-1133">Transmembrane helix</keyword>
<evidence type="ECO:0000256" key="8">
    <source>
        <dbReference type="SAM" id="Phobius"/>
    </source>
</evidence>
<dbReference type="Gene3D" id="3.30.1330.60">
    <property type="entry name" value="OmpA-like domain"/>
    <property type="match status" value="1"/>
</dbReference>
<evidence type="ECO:0000256" key="1">
    <source>
        <dbReference type="ARBA" id="ARBA00004162"/>
    </source>
</evidence>
<keyword evidence="3" id="KW-1003">Cell membrane</keyword>
<evidence type="ECO:0000256" key="5">
    <source>
        <dbReference type="ARBA" id="ARBA00022989"/>
    </source>
</evidence>
<evidence type="ECO:0000313" key="11">
    <source>
        <dbReference type="EMBL" id="OIR18794.1"/>
    </source>
</evidence>
<evidence type="ECO:0000259" key="9">
    <source>
        <dbReference type="Pfam" id="PF00691"/>
    </source>
</evidence>
<dbReference type="Pfam" id="PF00691">
    <property type="entry name" value="OmpA"/>
    <property type="match status" value="1"/>
</dbReference>
<dbReference type="InterPro" id="IPR025713">
    <property type="entry name" value="MotB-like_N_dom"/>
</dbReference>
<sequence length="278" mass="31121">MARKKKAEAHGGAWKVAYADFVTAMMALFMVLWISAQDKKILLATSRYFQNPFNSPLEKSSGVMEFNSDKASQGGSRDDAQGGSSKPQTSPKEIDLQFLNSVAKDFYRLLNLQEDLADKPIDIQVTSDGLRITLFDRARKPLFKGNTSEFTEWGRFVMQNLAWIIDRYKFKVVIEGYTKSGLSFTRKDYSDWDLSTDRANASRRALTYYAVDPRFVERVTGYGDTRPVQGEPSSSDSNQRVAISLSPSPISWHRSTADVDTFNTAKKSATNSTATATP</sequence>
<dbReference type="InterPro" id="IPR050330">
    <property type="entry name" value="Bact_OuterMem_StrucFunc"/>
</dbReference>
<keyword evidence="6 8" id="KW-0472">Membrane</keyword>
<protein>
    <submittedName>
        <fullName evidence="11">Motility protein B</fullName>
    </submittedName>
</protein>
<dbReference type="SUPFAM" id="SSF103088">
    <property type="entry name" value="OmpA-like"/>
    <property type="match status" value="1"/>
</dbReference>
<comment type="subcellular location">
    <subcellularLocation>
        <location evidence="1">Cell membrane</location>
        <topology evidence="1">Single-pass membrane protein</topology>
    </subcellularLocation>
</comment>
<keyword evidence="4 8" id="KW-0812">Transmembrane</keyword>
<dbReference type="EMBL" id="MLJW01000002">
    <property type="protein sequence ID" value="OIR18794.1"/>
    <property type="molecule type" value="Genomic_DNA"/>
</dbReference>
<dbReference type="AlphaFoldDB" id="A0A1J5TCZ0"/>
<accession>A0A1J5TCZ0</accession>
<comment type="caution">
    <text evidence="11">The sequence shown here is derived from an EMBL/GenBank/DDBJ whole genome shotgun (WGS) entry which is preliminary data.</text>
</comment>
<organism evidence="11">
    <name type="scientific">mine drainage metagenome</name>
    <dbReference type="NCBI Taxonomy" id="410659"/>
    <lineage>
        <taxon>unclassified sequences</taxon>
        <taxon>metagenomes</taxon>
        <taxon>ecological metagenomes</taxon>
    </lineage>
</organism>
<gene>
    <name evidence="11" type="primary">motB_1</name>
    <name evidence="11" type="ORF">GALL_11340</name>
</gene>
<feature type="compositionally biased region" description="Polar residues" evidence="7">
    <location>
        <begin position="82"/>
        <end position="91"/>
    </location>
</feature>
<evidence type="ECO:0000256" key="7">
    <source>
        <dbReference type="SAM" id="MobiDB-lite"/>
    </source>
</evidence>
<comment type="similarity">
    <text evidence="2">Belongs to the MotB family.</text>
</comment>
<feature type="transmembrane region" description="Helical" evidence="8">
    <location>
        <begin position="12"/>
        <end position="34"/>
    </location>
</feature>
<name>A0A1J5TCZ0_9ZZZZ</name>
<evidence type="ECO:0000256" key="6">
    <source>
        <dbReference type="ARBA" id="ARBA00023136"/>
    </source>
</evidence>
<dbReference type="PANTHER" id="PTHR30329:SF21">
    <property type="entry name" value="LIPOPROTEIN YIAD-RELATED"/>
    <property type="match status" value="1"/>
</dbReference>
<evidence type="ECO:0000256" key="3">
    <source>
        <dbReference type="ARBA" id="ARBA00022475"/>
    </source>
</evidence>
<feature type="domain" description="Motility protein B-like N-terminal" evidence="10">
    <location>
        <begin position="4"/>
        <end position="53"/>
    </location>
</feature>
<proteinExistence type="inferred from homology"/>
<evidence type="ECO:0000256" key="4">
    <source>
        <dbReference type="ARBA" id="ARBA00022692"/>
    </source>
</evidence>
<evidence type="ECO:0000256" key="2">
    <source>
        <dbReference type="ARBA" id="ARBA00008914"/>
    </source>
</evidence>
<feature type="domain" description="OmpA-like" evidence="9">
    <location>
        <begin position="142"/>
        <end position="235"/>
    </location>
</feature>
<dbReference type="InterPro" id="IPR006665">
    <property type="entry name" value="OmpA-like"/>
</dbReference>
<dbReference type="InterPro" id="IPR036737">
    <property type="entry name" value="OmpA-like_sf"/>
</dbReference>
<feature type="region of interest" description="Disordered" evidence="7">
    <location>
        <begin position="66"/>
        <end position="91"/>
    </location>
</feature>
<dbReference type="Pfam" id="PF13677">
    <property type="entry name" value="MotB_plug"/>
    <property type="match status" value="1"/>
</dbReference>